<dbReference type="AlphaFoldDB" id="A0AAW9D0F8"/>
<sequence length="78" mass="8786">MAALRLPQGRIRHANRNGGIRRIDIARHRATSRRRVARPFPFKGNISAPHAELAEPRAAAATTLSNSPPDRMSFYIWN</sequence>
<dbReference type="EMBL" id="QXCT01000002">
    <property type="protein sequence ID" value="MDW9255406.1"/>
    <property type="molecule type" value="Genomic_DNA"/>
</dbReference>
<evidence type="ECO:0000313" key="1">
    <source>
        <dbReference type="EMBL" id="MDW9255406.1"/>
    </source>
</evidence>
<dbReference type="Proteomes" id="UP001272137">
    <property type="component" value="Unassembled WGS sequence"/>
</dbReference>
<proteinExistence type="predicted"/>
<protein>
    <submittedName>
        <fullName evidence="1">Uncharacterized protein</fullName>
    </submittedName>
</protein>
<organism evidence="1 2">
    <name type="scientific">Burkholderia thailandensis</name>
    <dbReference type="NCBI Taxonomy" id="57975"/>
    <lineage>
        <taxon>Bacteria</taxon>
        <taxon>Pseudomonadati</taxon>
        <taxon>Pseudomonadota</taxon>
        <taxon>Betaproteobacteria</taxon>
        <taxon>Burkholderiales</taxon>
        <taxon>Burkholderiaceae</taxon>
        <taxon>Burkholderia</taxon>
        <taxon>pseudomallei group</taxon>
    </lineage>
</organism>
<name>A0AAW9D0F8_BURTH</name>
<gene>
    <name evidence="1" type="ORF">C7S16_1964</name>
</gene>
<reference evidence="1" key="1">
    <citation type="submission" date="2018-08" db="EMBL/GenBank/DDBJ databases">
        <title>Identification of Burkholderia cepacia strains that express a Burkholderia pseudomallei-like capsular polysaccharide.</title>
        <authorList>
            <person name="Burtnick M.N."/>
            <person name="Vongsouvath M."/>
            <person name="Newton P."/>
            <person name="Wuthiekanun V."/>
            <person name="Limmathurotsakul D."/>
            <person name="Brett P.J."/>
            <person name="Chantratita N."/>
            <person name="Dance D.A."/>
        </authorList>
    </citation>
    <scope>NUCLEOTIDE SEQUENCE</scope>
    <source>
        <strain evidence="1">SBXCC001</strain>
    </source>
</reference>
<accession>A0AAW9D0F8</accession>
<evidence type="ECO:0000313" key="2">
    <source>
        <dbReference type="Proteomes" id="UP001272137"/>
    </source>
</evidence>
<comment type="caution">
    <text evidence="1">The sequence shown here is derived from an EMBL/GenBank/DDBJ whole genome shotgun (WGS) entry which is preliminary data.</text>
</comment>